<dbReference type="InterPro" id="IPR016039">
    <property type="entry name" value="Thiolase-like"/>
</dbReference>
<dbReference type="InterPro" id="IPR013747">
    <property type="entry name" value="ACP_syn_III_C"/>
</dbReference>
<organism evidence="5 6">
    <name type="scientific">Conexivisphaera calida</name>
    <dbReference type="NCBI Taxonomy" id="1874277"/>
    <lineage>
        <taxon>Archaea</taxon>
        <taxon>Nitrososphaerota</taxon>
        <taxon>Conexivisphaeria</taxon>
        <taxon>Conexivisphaerales</taxon>
        <taxon>Conexivisphaeraceae</taxon>
        <taxon>Conexivisphaera</taxon>
    </lineage>
</organism>
<keyword evidence="2" id="KW-0414">Isoprene biosynthesis</keyword>
<evidence type="ECO:0000256" key="1">
    <source>
        <dbReference type="ARBA" id="ARBA00022679"/>
    </source>
</evidence>
<dbReference type="GeneID" id="55584228"/>
<dbReference type="AlphaFoldDB" id="A0A4V0P1I1"/>
<keyword evidence="3 5" id="KW-0012">Acyltransferase</keyword>
<keyword evidence="6" id="KW-1185">Reference proteome</keyword>
<keyword evidence="1 5" id="KW-0808">Transferase</keyword>
<evidence type="ECO:0000256" key="3">
    <source>
        <dbReference type="ARBA" id="ARBA00023315"/>
    </source>
</evidence>
<dbReference type="NCBIfam" id="TIGR00748">
    <property type="entry name" value="HMG_CoA_syn_Arc"/>
    <property type="match status" value="1"/>
</dbReference>
<protein>
    <submittedName>
        <fullName evidence="5">Hydroxymethylglutaryl-CoA synthase</fullName>
        <ecNumber evidence="5">2.3.3.10</ecNumber>
    </submittedName>
</protein>
<dbReference type="CDD" id="cd00827">
    <property type="entry name" value="init_cond_enzymes"/>
    <property type="match status" value="1"/>
</dbReference>
<dbReference type="Pfam" id="PF08541">
    <property type="entry name" value="ACP_syn_III_C"/>
    <property type="match status" value="1"/>
</dbReference>
<dbReference type="GO" id="GO:0044550">
    <property type="term" value="P:secondary metabolite biosynthetic process"/>
    <property type="evidence" value="ECO:0007669"/>
    <property type="project" value="TreeGrafter"/>
</dbReference>
<evidence type="ECO:0000313" key="5">
    <source>
        <dbReference type="EMBL" id="BBE41800.1"/>
    </source>
</evidence>
<gene>
    <name evidence="5" type="ORF">NAS2_0410</name>
</gene>
<sequence>MRTDRPVYILGYGAYIPIRRIPTSEIARIWTGDEGGPNKEKAVAHEDEDAATMAIESARRAMHMARVDEVGAVFVGTESKPYAVKPTSTIVAEALGQKYTLAADLEFACKAATEGLHIVRGLVGSGMIGSGLVVASDTAQGRPGDELEYTAASGSVAYVLGDGRTEPVANITYGTSYVTDTPDFWRRQGEPYPRHLGRFTGEPAYFHHIKSSVSRLMEETGYRPGDFRYAIFHQPNPRFPITIGLQLGFKMEQLEPGLLNDRIGNTYSASALMGLAATLDISRPGDRILLASFGSGAGSDAFVIEVMDGIVEKRDGDRSHVTVRSMVERRVEIDYAMYARYRGKVRL</sequence>
<dbReference type="RefSeq" id="WP_174448103.1">
    <property type="nucleotide sequence ID" value="NZ_AP018732.1"/>
</dbReference>
<reference evidence="5 6" key="1">
    <citation type="journal article" date="2019" name="ISME J.">
        <title>Isolation and characterization of a thermophilic sulfur- and iron-reducing thaumarchaeote from a terrestrial acidic hot spring.</title>
        <authorList>
            <person name="Kato S."/>
            <person name="Itoh T."/>
            <person name="Yuki M."/>
            <person name="Nagamori M."/>
            <person name="Ohnishi M."/>
            <person name="Uematsu K."/>
            <person name="Suzuki K."/>
            <person name="Takashina T."/>
            <person name="Ohkuma M."/>
        </authorList>
    </citation>
    <scope>NUCLEOTIDE SEQUENCE [LARGE SCALE GENOMIC DNA]</scope>
    <source>
        <strain evidence="5 6">NAS-02</strain>
    </source>
</reference>
<evidence type="ECO:0000313" key="6">
    <source>
        <dbReference type="Proteomes" id="UP000509448"/>
    </source>
</evidence>
<evidence type="ECO:0000259" key="4">
    <source>
        <dbReference type="Pfam" id="PF08541"/>
    </source>
</evidence>
<dbReference type="PANTHER" id="PTHR34069:SF2">
    <property type="entry name" value="BETA-KETOACYL-[ACYL-CARRIER-PROTEIN] SYNTHASE III"/>
    <property type="match status" value="1"/>
</dbReference>
<dbReference type="EC" id="2.3.3.10" evidence="5"/>
<proteinExistence type="predicted"/>
<dbReference type="Gene3D" id="3.40.47.10">
    <property type="match status" value="1"/>
</dbReference>
<dbReference type="PANTHER" id="PTHR34069">
    <property type="entry name" value="3-OXOACYL-[ACYL-CARRIER-PROTEIN] SYNTHASE 3"/>
    <property type="match status" value="1"/>
</dbReference>
<dbReference type="NCBIfam" id="NF003274">
    <property type="entry name" value="PRK04262.1"/>
    <property type="match status" value="1"/>
</dbReference>
<dbReference type="OrthoDB" id="5812at2157"/>
<accession>A0A4V0P1I1</accession>
<dbReference type="SUPFAM" id="SSF53901">
    <property type="entry name" value="Thiolase-like"/>
    <property type="match status" value="2"/>
</dbReference>
<name>A0A4V0P1I1_9ARCH</name>
<dbReference type="KEGG" id="ccai:NAS2_0410"/>
<dbReference type="EMBL" id="AP018732">
    <property type="protein sequence ID" value="BBE41800.1"/>
    <property type="molecule type" value="Genomic_DNA"/>
</dbReference>
<dbReference type="GO" id="GO:0004421">
    <property type="term" value="F:hydroxymethylglutaryl-CoA synthase activity"/>
    <property type="evidence" value="ECO:0007669"/>
    <property type="project" value="UniProtKB-EC"/>
</dbReference>
<dbReference type="InterPro" id="IPR004656">
    <property type="entry name" value="HMG_CoA_Synthase"/>
</dbReference>
<dbReference type="Proteomes" id="UP000509448">
    <property type="component" value="Chromosome"/>
</dbReference>
<dbReference type="GO" id="GO:0008299">
    <property type="term" value="P:isoprenoid biosynthetic process"/>
    <property type="evidence" value="ECO:0007669"/>
    <property type="project" value="UniProtKB-KW"/>
</dbReference>
<feature type="domain" description="Beta-ketoacyl-[acyl-carrier-protein] synthase III C-terminal" evidence="4">
    <location>
        <begin position="217"/>
        <end position="305"/>
    </location>
</feature>
<evidence type="ECO:0000256" key="2">
    <source>
        <dbReference type="ARBA" id="ARBA00023229"/>
    </source>
</evidence>